<evidence type="ECO:0000313" key="1">
    <source>
        <dbReference type="EnsemblPlants" id="cds.evm.model.02.3093"/>
    </source>
</evidence>
<dbReference type="AlphaFoldDB" id="A0A803NZZ9"/>
<dbReference type="EnsemblPlants" id="evm.model.02.3093">
    <property type="protein sequence ID" value="cds.evm.model.02.3093"/>
    <property type="gene ID" value="evm.TU.02.3093"/>
</dbReference>
<dbReference type="EMBL" id="UZAU01000244">
    <property type="status" value="NOT_ANNOTATED_CDS"/>
    <property type="molecule type" value="Genomic_DNA"/>
</dbReference>
<evidence type="ECO:0000313" key="2">
    <source>
        <dbReference type="Proteomes" id="UP000596661"/>
    </source>
</evidence>
<reference evidence="1" key="2">
    <citation type="submission" date="2021-03" db="UniProtKB">
        <authorList>
            <consortium name="EnsemblPlants"/>
        </authorList>
    </citation>
    <scope>IDENTIFICATION</scope>
</reference>
<dbReference type="Proteomes" id="UP000596661">
    <property type="component" value="Chromosome 2"/>
</dbReference>
<accession>A0A803NZZ9</accession>
<sequence length="228" mass="25447">MLPWLAAQTFFYSFFDVVKLDFTRHFAPAPATAQLSPIFPIKLLPSHVVAFVTLTREEPNVGDLVTIANYGRTGLIQGDQLVKNTNMSKVTCPNAQNKEAERKLQSIADMKKQKKVDKKLVALRPSFPFPVPKSSTPRASTSSARKFPLSLHYFVKNYPCSQPFGFDRRLVKVQMYHSQWGYRDKERREGGSQGQGLGREGLEAVGLASEGEFIEESSGKPTIYSGGE</sequence>
<reference evidence="1" key="1">
    <citation type="submission" date="2018-11" db="EMBL/GenBank/DDBJ databases">
        <authorList>
            <person name="Grassa J C."/>
        </authorList>
    </citation>
    <scope>NUCLEOTIDE SEQUENCE [LARGE SCALE GENOMIC DNA]</scope>
</reference>
<protein>
    <submittedName>
        <fullName evidence="1">Uncharacterized protein</fullName>
    </submittedName>
</protein>
<proteinExistence type="predicted"/>
<organism evidence="1 2">
    <name type="scientific">Cannabis sativa</name>
    <name type="common">Hemp</name>
    <name type="synonym">Marijuana</name>
    <dbReference type="NCBI Taxonomy" id="3483"/>
    <lineage>
        <taxon>Eukaryota</taxon>
        <taxon>Viridiplantae</taxon>
        <taxon>Streptophyta</taxon>
        <taxon>Embryophyta</taxon>
        <taxon>Tracheophyta</taxon>
        <taxon>Spermatophyta</taxon>
        <taxon>Magnoliopsida</taxon>
        <taxon>eudicotyledons</taxon>
        <taxon>Gunneridae</taxon>
        <taxon>Pentapetalae</taxon>
        <taxon>rosids</taxon>
        <taxon>fabids</taxon>
        <taxon>Rosales</taxon>
        <taxon>Cannabaceae</taxon>
        <taxon>Cannabis</taxon>
    </lineage>
</organism>
<dbReference type="Gramene" id="evm.model.02.3093">
    <property type="protein sequence ID" value="cds.evm.model.02.3093"/>
    <property type="gene ID" value="evm.TU.02.3093"/>
</dbReference>
<keyword evidence="2" id="KW-1185">Reference proteome</keyword>
<name>A0A803NZZ9_CANSA</name>